<name>A0AAE0FQ60_9CHLO</name>
<comment type="caution">
    <text evidence="1">The sequence shown here is derived from an EMBL/GenBank/DDBJ whole genome shotgun (WGS) entry which is preliminary data.</text>
</comment>
<organism evidence="1 2">
    <name type="scientific">Cymbomonas tetramitiformis</name>
    <dbReference type="NCBI Taxonomy" id="36881"/>
    <lineage>
        <taxon>Eukaryota</taxon>
        <taxon>Viridiplantae</taxon>
        <taxon>Chlorophyta</taxon>
        <taxon>Pyramimonadophyceae</taxon>
        <taxon>Pyramimonadales</taxon>
        <taxon>Pyramimonadaceae</taxon>
        <taxon>Cymbomonas</taxon>
    </lineage>
</organism>
<sequence>MDMPWQAAAMRVHAAAEESTYADIEIASTVNNITCPTEGVVMNLEPGTQSINLQVYVVGMEWISTDYLLLVTRLPKENPLLVELNSDPASEDGIDFFALTPAFDPNTTVYEMSLPYNHMWVSFQVATESGFGAVIGSQDVGASSSAWTTVNYPTYGWSLTEITLYSQSDASREVLTIYTMRGALLYAAPPRFCTVFSKE</sequence>
<dbReference type="Proteomes" id="UP001190700">
    <property type="component" value="Unassembled WGS sequence"/>
</dbReference>
<keyword evidence="2" id="KW-1185">Reference proteome</keyword>
<evidence type="ECO:0000313" key="2">
    <source>
        <dbReference type="Proteomes" id="UP001190700"/>
    </source>
</evidence>
<gene>
    <name evidence="1" type="ORF">CYMTET_27528</name>
</gene>
<dbReference type="EMBL" id="LGRX02015160">
    <property type="protein sequence ID" value="KAK3263683.1"/>
    <property type="molecule type" value="Genomic_DNA"/>
</dbReference>
<dbReference type="AlphaFoldDB" id="A0AAE0FQ60"/>
<proteinExistence type="predicted"/>
<accession>A0AAE0FQ60</accession>
<protein>
    <submittedName>
        <fullName evidence="1">Uncharacterized protein</fullName>
    </submittedName>
</protein>
<reference evidence="1 2" key="1">
    <citation type="journal article" date="2015" name="Genome Biol. Evol.">
        <title>Comparative Genomics of a Bacterivorous Green Alga Reveals Evolutionary Causalities and Consequences of Phago-Mixotrophic Mode of Nutrition.</title>
        <authorList>
            <person name="Burns J.A."/>
            <person name="Paasch A."/>
            <person name="Narechania A."/>
            <person name="Kim E."/>
        </authorList>
    </citation>
    <scope>NUCLEOTIDE SEQUENCE [LARGE SCALE GENOMIC DNA]</scope>
    <source>
        <strain evidence="1 2">PLY_AMNH</strain>
    </source>
</reference>
<evidence type="ECO:0000313" key="1">
    <source>
        <dbReference type="EMBL" id="KAK3263683.1"/>
    </source>
</evidence>